<gene>
    <name evidence="2" type="ORF">EW146_g8</name>
</gene>
<evidence type="ECO:0008006" key="4">
    <source>
        <dbReference type="Google" id="ProtNLM"/>
    </source>
</evidence>
<sequence>MQATRSRGWLLWSTERARLLPSYLYRAELLEDDYRVGHSRKLSTYQKYVKRACEKLLKVPCSGREYKMSITAWTCNCSAQKFNTHHLCKHLVHACAPPPMHFWYQFIHRRATPIYRYPDLGANDPNSGHLHPVDSAEFVQANSSTTDGHDHVAVGNDIFNGAGSQHTVGLPATGRAADISGTQTRREKSPADETSDLESEEEEVSHVFPSRYAHFIHQDIFWGSQNEVNRHTLELRARMLEEGTVINLLPTLASESALNAQLQHPKHQRRRYLLVQDVNQASVVSDGGAPGSFIGVIASRQPPKIHIICAIS</sequence>
<accession>A0A4S4M861</accession>
<protein>
    <recommendedName>
        <fullName evidence="4">SWIM-type domain-containing protein</fullName>
    </recommendedName>
</protein>
<comment type="caution">
    <text evidence="2">The sequence shown here is derived from an EMBL/GenBank/DDBJ whole genome shotgun (WGS) entry which is preliminary data.</text>
</comment>
<name>A0A4S4M861_9AGAM</name>
<dbReference type="AlphaFoldDB" id="A0A4S4M861"/>
<evidence type="ECO:0000313" key="3">
    <source>
        <dbReference type="Proteomes" id="UP000310158"/>
    </source>
</evidence>
<dbReference type="EMBL" id="SGPL01000001">
    <property type="protein sequence ID" value="THH21536.1"/>
    <property type="molecule type" value="Genomic_DNA"/>
</dbReference>
<evidence type="ECO:0000313" key="2">
    <source>
        <dbReference type="EMBL" id="THH21536.1"/>
    </source>
</evidence>
<keyword evidence="3" id="KW-1185">Reference proteome</keyword>
<feature type="region of interest" description="Disordered" evidence="1">
    <location>
        <begin position="167"/>
        <end position="201"/>
    </location>
</feature>
<dbReference type="OrthoDB" id="3221775at2759"/>
<reference evidence="2 3" key="1">
    <citation type="submission" date="2019-02" db="EMBL/GenBank/DDBJ databases">
        <title>Genome sequencing of the rare red list fungi Bondarzewia mesenterica.</title>
        <authorList>
            <person name="Buettner E."/>
            <person name="Kellner H."/>
        </authorList>
    </citation>
    <scope>NUCLEOTIDE SEQUENCE [LARGE SCALE GENOMIC DNA]</scope>
    <source>
        <strain evidence="2 3">DSM 108281</strain>
    </source>
</reference>
<proteinExistence type="predicted"/>
<dbReference type="Proteomes" id="UP000310158">
    <property type="component" value="Unassembled WGS sequence"/>
</dbReference>
<evidence type="ECO:0000256" key="1">
    <source>
        <dbReference type="SAM" id="MobiDB-lite"/>
    </source>
</evidence>
<organism evidence="2 3">
    <name type="scientific">Bondarzewia mesenterica</name>
    <dbReference type="NCBI Taxonomy" id="1095465"/>
    <lineage>
        <taxon>Eukaryota</taxon>
        <taxon>Fungi</taxon>
        <taxon>Dikarya</taxon>
        <taxon>Basidiomycota</taxon>
        <taxon>Agaricomycotina</taxon>
        <taxon>Agaricomycetes</taxon>
        <taxon>Russulales</taxon>
        <taxon>Bondarzewiaceae</taxon>
        <taxon>Bondarzewia</taxon>
    </lineage>
</organism>